<evidence type="ECO:0000313" key="4">
    <source>
        <dbReference type="Proteomes" id="UP000008809"/>
    </source>
</evidence>
<feature type="repeat" description="TPR" evidence="1">
    <location>
        <begin position="77"/>
        <end position="110"/>
    </location>
</feature>
<organism evidence="3 4">
    <name type="scientific">Rhodopseudomonas palustris (strain HaA2)</name>
    <dbReference type="NCBI Taxonomy" id="316058"/>
    <lineage>
        <taxon>Bacteria</taxon>
        <taxon>Pseudomonadati</taxon>
        <taxon>Pseudomonadota</taxon>
        <taxon>Alphaproteobacteria</taxon>
        <taxon>Hyphomicrobiales</taxon>
        <taxon>Nitrobacteraceae</taxon>
        <taxon>Rhodopseudomonas</taxon>
    </lineage>
</organism>
<dbReference type="EMBL" id="CP000250">
    <property type="protein sequence ID" value="ABD09014.1"/>
    <property type="molecule type" value="Genomic_DNA"/>
</dbReference>
<accession>Q2IRZ6</accession>
<dbReference type="KEGG" id="rpb:RPB_4327"/>
<keyword evidence="4" id="KW-1185">Reference proteome</keyword>
<dbReference type="eggNOG" id="COG0457">
    <property type="taxonomic scope" value="Bacteria"/>
</dbReference>
<gene>
    <name evidence="3" type="ordered locus">RPB_4327</name>
</gene>
<keyword evidence="2" id="KW-0732">Signal</keyword>
<dbReference type="Gene3D" id="1.25.40.10">
    <property type="entry name" value="Tetratricopeptide repeat domain"/>
    <property type="match status" value="1"/>
</dbReference>
<evidence type="ECO:0000313" key="3">
    <source>
        <dbReference type="EMBL" id="ABD09014.1"/>
    </source>
</evidence>
<feature type="repeat" description="TPR" evidence="1">
    <location>
        <begin position="111"/>
        <end position="144"/>
    </location>
</feature>
<dbReference type="Proteomes" id="UP000008809">
    <property type="component" value="Chromosome"/>
</dbReference>
<dbReference type="HOGENOM" id="CLU_1084488_0_0_5"/>
<proteinExistence type="predicted"/>
<evidence type="ECO:0000256" key="2">
    <source>
        <dbReference type="SAM" id="SignalP"/>
    </source>
</evidence>
<protein>
    <submittedName>
        <fullName evidence="3">TPR repeat protein</fullName>
    </submittedName>
</protein>
<feature type="signal peptide" evidence="2">
    <location>
        <begin position="1"/>
        <end position="30"/>
    </location>
</feature>
<dbReference type="STRING" id="316058.RPB_4327"/>
<sequence length="261" mass="28451">MLDGRTNRSMRWLSAAGVLLALLAAAPALATGVDDLDDPTLDPAPCLAAAAQRDDDRAVELCGRLIAKRNTGRDDRIKALIARAGALIRKQQIDRALADYDDVLRLDPKQPDIHNARGELWLGKGDHPKALADFSAALKLRRDHPAARANHRALATELERLGVQKAVDGKPSFDCRRARRAVEKAICGDRDLANLDREIAAMHLRILQDKASAKPAELRALKRAQADFLANRNASFGRPGYDLRAAMKTRLQQLTGAAGGR</sequence>
<dbReference type="SMART" id="SM00028">
    <property type="entry name" value="TPR"/>
    <property type="match status" value="2"/>
</dbReference>
<name>Q2IRZ6_RHOP2</name>
<dbReference type="InterPro" id="IPR011990">
    <property type="entry name" value="TPR-like_helical_dom_sf"/>
</dbReference>
<evidence type="ECO:0000256" key="1">
    <source>
        <dbReference type="PROSITE-ProRule" id="PRU00339"/>
    </source>
</evidence>
<dbReference type="InterPro" id="IPR019734">
    <property type="entry name" value="TPR_rpt"/>
</dbReference>
<dbReference type="AlphaFoldDB" id="Q2IRZ6"/>
<dbReference type="SUPFAM" id="SSF48452">
    <property type="entry name" value="TPR-like"/>
    <property type="match status" value="1"/>
</dbReference>
<reference evidence="3 4" key="1">
    <citation type="submission" date="2006-01" db="EMBL/GenBank/DDBJ databases">
        <title>Complete sequence of Rhodopseudomonas palustris HaA2.</title>
        <authorList>
            <consortium name="US DOE Joint Genome Institute"/>
            <person name="Copeland A."/>
            <person name="Lucas S."/>
            <person name="Lapidus A."/>
            <person name="Barry K."/>
            <person name="Detter J.C."/>
            <person name="Glavina T."/>
            <person name="Hammon N."/>
            <person name="Israni S."/>
            <person name="Pitluck S."/>
            <person name="Chain P."/>
            <person name="Malfatti S."/>
            <person name="Shin M."/>
            <person name="Vergez L."/>
            <person name="Schmutz J."/>
            <person name="Larimer F."/>
            <person name="Land M."/>
            <person name="Hauser L."/>
            <person name="Pelletier D.A."/>
            <person name="Kyrpides N."/>
            <person name="Anderson I."/>
            <person name="Oda Y."/>
            <person name="Harwood C.S."/>
            <person name="Richardson P."/>
        </authorList>
    </citation>
    <scope>NUCLEOTIDE SEQUENCE [LARGE SCALE GENOMIC DNA]</scope>
    <source>
        <strain evidence="3 4">HaA2</strain>
    </source>
</reference>
<feature type="chain" id="PRO_5004209882" evidence="2">
    <location>
        <begin position="31"/>
        <end position="261"/>
    </location>
</feature>
<keyword evidence="1" id="KW-0802">TPR repeat</keyword>
<dbReference type="PROSITE" id="PS50005">
    <property type="entry name" value="TPR"/>
    <property type="match status" value="2"/>
</dbReference>